<organism evidence="1">
    <name type="scientific">Arion vulgaris</name>
    <dbReference type="NCBI Taxonomy" id="1028688"/>
    <lineage>
        <taxon>Eukaryota</taxon>
        <taxon>Metazoa</taxon>
        <taxon>Spiralia</taxon>
        <taxon>Lophotrochozoa</taxon>
        <taxon>Mollusca</taxon>
        <taxon>Gastropoda</taxon>
        <taxon>Heterobranchia</taxon>
        <taxon>Euthyneura</taxon>
        <taxon>Panpulmonata</taxon>
        <taxon>Eupulmonata</taxon>
        <taxon>Stylommatophora</taxon>
        <taxon>Helicina</taxon>
        <taxon>Arionoidea</taxon>
        <taxon>Arionidae</taxon>
        <taxon>Arion</taxon>
    </lineage>
</organism>
<protein>
    <submittedName>
        <fullName evidence="1">Uncharacterized protein</fullName>
    </submittedName>
</protein>
<sequence>MKTTDENKDGFLRVRGIQQEHNFQKFVRDSNFQQVKPEESRHKSQIDVPSQQMLKQFSQLSVNGDDGYSTDSRSNTTASISSLLSSSLSSLSTYDGSHLNTFGPHNYSQTMNQNVNTLGPIQKGPTIIVNSKANLGKNSGPPIKRRSVRVEEPDNVSSLEDRIRALTTIEEEELSGMSMTGRSISARI</sequence>
<proteinExistence type="predicted"/>
<reference evidence="1" key="1">
    <citation type="submission" date="2014-12" db="EMBL/GenBank/DDBJ databases">
        <title>Insight into the proteome of Arion vulgaris.</title>
        <authorList>
            <person name="Aradska J."/>
            <person name="Bulat T."/>
            <person name="Smidak R."/>
            <person name="Sarate P."/>
            <person name="Gangsoo J."/>
            <person name="Sialana F."/>
            <person name="Bilban M."/>
            <person name="Lubec G."/>
        </authorList>
    </citation>
    <scope>NUCLEOTIDE SEQUENCE</scope>
    <source>
        <tissue evidence="1">Skin</tissue>
    </source>
</reference>
<feature type="non-terminal residue" evidence="1">
    <location>
        <position position="188"/>
    </location>
</feature>
<accession>A0A0B6Z665</accession>
<evidence type="ECO:0000313" key="1">
    <source>
        <dbReference type="EMBL" id="CEK63998.1"/>
    </source>
</evidence>
<gene>
    <name evidence="1" type="primary">ORF50325</name>
</gene>
<name>A0A0B6Z665_9EUPU</name>
<dbReference type="AlphaFoldDB" id="A0A0B6Z665"/>
<dbReference type="EMBL" id="HACG01017133">
    <property type="protein sequence ID" value="CEK63998.1"/>
    <property type="molecule type" value="Transcribed_RNA"/>
</dbReference>